<dbReference type="HOGENOM" id="CLU_127778_0_0_1"/>
<proteinExistence type="predicted"/>
<accession>X0CB08</accession>
<feature type="region of interest" description="Disordered" evidence="1">
    <location>
        <begin position="21"/>
        <end position="79"/>
    </location>
</feature>
<dbReference type="AlphaFoldDB" id="X0CB08"/>
<reference evidence="2 3" key="1">
    <citation type="submission" date="2011-11" db="EMBL/GenBank/DDBJ databases">
        <title>The Genome Sequence of Fusarium oxysporum PHW815.</title>
        <authorList>
            <consortium name="The Broad Institute Genome Sequencing Platform"/>
            <person name="Ma L.-J."/>
            <person name="Gale L.R."/>
            <person name="Schwartz D.C."/>
            <person name="Zhou S."/>
            <person name="Corby-Kistler H."/>
            <person name="Young S.K."/>
            <person name="Zeng Q."/>
            <person name="Gargeya S."/>
            <person name="Fitzgerald M."/>
            <person name="Haas B."/>
            <person name="Abouelleil A."/>
            <person name="Alvarado L."/>
            <person name="Arachchi H.M."/>
            <person name="Berlin A."/>
            <person name="Brown A."/>
            <person name="Chapman S.B."/>
            <person name="Chen Z."/>
            <person name="Dunbar C."/>
            <person name="Freedman E."/>
            <person name="Gearin G."/>
            <person name="Goldberg J."/>
            <person name="Griggs A."/>
            <person name="Gujja S."/>
            <person name="Heiman D."/>
            <person name="Howarth C."/>
            <person name="Larson L."/>
            <person name="Lui A."/>
            <person name="MacDonald P.J.P."/>
            <person name="Montmayeur A."/>
            <person name="Murphy C."/>
            <person name="Neiman D."/>
            <person name="Pearson M."/>
            <person name="Priest M."/>
            <person name="Roberts A."/>
            <person name="Saif S."/>
            <person name="Shea T."/>
            <person name="Shenoy N."/>
            <person name="Sisk P."/>
            <person name="Stolte C."/>
            <person name="Sykes S."/>
            <person name="Wortman J."/>
            <person name="Nusbaum C."/>
            <person name="Birren B."/>
        </authorList>
    </citation>
    <scope>NUCLEOTIDE SEQUENCE [LARGE SCALE GENOMIC DNA]</scope>
    <source>
        <strain evidence="2 3">54005</strain>
    </source>
</reference>
<name>X0CB08_FUSOX</name>
<keyword evidence="3" id="KW-1185">Reference proteome</keyword>
<evidence type="ECO:0000256" key="1">
    <source>
        <dbReference type="SAM" id="MobiDB-lite"/>
    </source>
</evidence>
<dbReference type="EMBL" id="JH658456">
    <property type="protein sequence ID" value="EXK79857.1"/>
    <property type="molecule type" value="Genomic_DNA"/>
</dbReference>
<dbReference type="Proteomes" id="UP000030663">
    <property type="component" value="Unassembled WGS sequence"/>
</dbReference>
<sequence length="146" mass="16344">MVMHFNLFKGALPPTGKGHSFCKPLYPPPPFIDPLDQENPRKPRTETLTVTNGGQRGLPPPPLPRGSASRRRKPAIESRDPMAEMLQDIGNLLADYGCNDQQDRNPCTTVLLRRVPGDGLWLKYRRKAGTIILAHNFDSIYVLTLD</sequence>
<evidence type="ECO:0000313" key="3">
    <source>
        <dbReference type="Proteomes" id="UP000030663"/>
    </source>
</evidence>
<evidence type="ECO:0000313" key="2">
    <source>
        <dbReference type="EMBL" id="EXK79857.1"/>
    </source>
</evidence>
<organism evidence="2 3">
    <name type="scientific">Fusarium oxysporum f. sp. raphani 54005</name>
    <dbReference type="NCBI Taxonomy" id="1089458"/>
    <lineage>
        <taxon>Eukaryota</taxon>
        <taxon>Fungi</taxon>
        <taxon>Dikarya</taxon>
        <taxon>Ascomycota</taxon>
        <taxon>Pezizomycotina</taxon>
        <taxon>Sordariomycetes</taxon>
        <taxon>Hypocreomycetidae</taxon>
        <taxon>Hypocreales</taxon>
        <taxon>Nectriaceae</taxon>
        <taxon>Fusarium</taxon>
        <taxon>Fusarium oxysporum species complex</taxon>
    </lineage>
</organism>
<protein>
    <submittedName>
        <fullName evidence="2">Uncharacterized protein</fullName>
    </submittedName>
</protein>
<gene>
    <name evidence="2" type="ORF">FOQG_15582</name>
</gene>
<dbReference type="OrthoDB" id="5107328at2759"/>